<comment type="caution">
    <text evidence="19">The sequence shown here is derived from an EMBL/GenBank/DDBJ whole genome shotgun (WGS) entry which is preliminary data.</text>
</comment>
<evidence type="ECO:0000256" key="18">
    <source>
        <dbReference type="RuleBase" id="RU363127"/>
    </source>
</evidence>
<feature type="binding site" evidence="16">
    <location>
        <position position="214"/>
    </location>
    <ligand>
        <name>Mn(2+)</name>
        <dbReference type="ChEBI" id="CHEBI:29035"/>
    </ligand>
</feature>
<evidence type="ECO:0000256" key="4">
    <source>
        <dbReference type="ARBA" id="ARBA00022679"/>
    </source>
</evidence>
<comment type="pathway">
    <text evidence="18">Protein modification; protein glycosylation.</text>
</comment>
<evidence type="ECO:0000256" key="16">
    <source>
        <dbReference type="PIRSR" id="PIRSR605027-3"/>
    </source>
</evidence>
<evidence type="ECO:0000256" key="3">
    <source>
        <dbReference type="ARBA" id="ARBA00012641"/>
    </source>
</evidence>
<keyword evidence="10" id="KW-0472">Membrane</keyword>
<evidence type="ECO:0000313" key="20">
    <source>
        <dbReference type="Proteomes" id="UP000597762"/>
    </source>
</evidence>
<dbReference type="PANTHER" id="PTHR10896">
    <property type="entry name" value="GALACTOSYLGALACTOSYLXYLOSYLPROTEIN 3-BETA-GLUCURONOSYLTRANSFERASE BETA-1,3-GLUCURONYLTRANSFERASE"/>
    <property type="match status" value="1"/>
</dbReference>
<evidence type="ECO:0000256" key="15">
    <source>
        <dbReference type="PIRSR" id="PIRSR605027-1"/>
    </source>
</evidence>
<comment type="catalytic activity">
    <reaction evidence="13 18">
        <text>3-O-(beta-D-galactosyl-(1-&gt;3)-beta-D-galactosyl-(1-&gt;4)-beta-D-xylosyl)-L-seryl-[protein] + UDP-alpha-D-glucuronate = 3-O-(beta-D-GlcA-(1-&gt;3)-beta-D-Gal-(1-&gt;3)-beta-D-Gal-(1-&gt;4)-beta-D-Xyl)-L-seryl-[protein] + UDP + H(+)</text>
        <dbReference type="Rhea" id="RHEA:24168"/>
        <dbReference type="Rhea" id="RHEA-COMP:12571"/>
        <dbReference type="Rhea" id="RHEA-COMP:12573"/>
        <dbReference type="ChEBI" id="CHEBI:15378"/>
        <dbReference type="ChEBI" id="CHEBI:58052"/>
        <dbReference type="ChEBI" id="CHEBI:58223"/>
        <dbReference type="ChEBI" id="CHEBI:132090"/>
        <dbReference type="ChEBI" id="CHEBI:132093"/>
        <dbReference type="EC" id="2.4.1.135"/>
    </reaction>
</comment>
<dbReference type="InterPro" id="IPR029044">
    <property type="entry name" value="Nucleotide-diphossugar_trans"/>
</dbReference>
<keyword evidence="8" id="KW-1133">Transmembrane helix</keyword>
<evidence type="ECO:0000256" key="12">
    <source>
        <dbReference type="ARBA" id="ARBA00023211"/>
    </source>
</evidence>
<dbReference type="GO" id="GO:0050650">
    <property type="term" value="P:chondroitin sulfate proteoglycan biosynthetic process"/>
    <property type="evidence" value="ECO:0007669"/>
    <property type="project" value="TreeGrafter"/>
</dbReference>
<keyword evidence="6 16" id="KW-0479">Metal-binding</keyword>
<dbReference type="Gene3D" id="3.90.550.10">
    <property type="entry name" value="Spore Coat Polysaccharide Biosynthesis Protein SpsA, Chain A"/>
    <property type="match status" value="1"/>
</dbReference>
<evidence type="ECO:0000256" key="1">
    <source>
        <dbReference type="ARBA" id="ARBA00001936"/>
    </source>
</evidence>
<reference evidence="19" key="1">
    <citation type="submission" date="2021-01" db="EMBL/GenBank/DDBJ databases">
        <authorList>
            <person name="Li R."/>
            <person name="Bekaert M."/>
        </authorList>
    </citation>
    <scope>NUCLEOTIDE SEQUENCE</scope>
    <source>
        <strain evidence="19">Farmed</strain>
    </source>
</reference>
<protein>
    <recommendedName>
        <fullName evidence="3 18">Galactosylgalactosylxylosylprotein 3-beta-glucuronosyltransferase</fullName>
        <ecNumber evidence="3 18">2.4.1.135</ecNumber>
    </recommendedName>
</protein>
<keyword evidence="20" id="KW-1185">Reference proteome</keyword>
<dbReference type="GO" id="GO:0005975">
    <property type="term" value="P:carbohydrate metabolic process"/>
    <property type="evidence" value="ECO:0007669"/>
    <property type="project" value="TreeGrafter"/>
</dbReference>
<dbReference type="CDD" id="cd00218">
    <property type="entry name" value="GlcAT-I"/>
    <property type="match status" value="1"/>
</dbReference>
<evidence type="ECO:0000256" key="2">
    <source>
        <dbReference type="ARBA" id="ARBA00007706"/>
    </source>
</evidence>
<evidence type="ECO:0000313" key="19">
    <source>
        <dbReference type="EMBL" id="CAE1331796.1"/>
    </source>
</evidence>
<name>A0A812F035_ACAPH</name>
<evidence type="ECO:0000256" key="9">
    <source>
        <dbReference type="ARBA" id="ARBA00023034"/>
    </source>
</evidence>
<dbReference type="OrthoDB" id="675023at2759"/>
<dbReference type="Pfam" id="PF03360">
    <property type="entry name" value="Glyco_transf_43"/>
    <property type="match status" value="1"/>
</dbReference>
<dbReference type="AlphaFoldDB" id="A0A812F035"/>
<dbReference type="InterPro" id="IPR005027">
    <property type="entry name" value="Glyco_trans_43"/>
</dbReference>
<evidence type="ECO:0000256" key="6">
    <source>
        <dbReference type="ARBA" id="ARBA00022723"/>
    </source>
</evidence>
<evidence type="ECO:0000256" key="10">
    <source>
        <dbReference type="ARBA" id="ARBA00023136"/>
    </source>
</evidence>
<keyword evidence="12 16" id="KW-0464">Manganese</keyword>
<sequence>MSGEQACSTFSDVGCIGLALNAQACHVGIAGIIGWILLAFGMTCTDTMARTEWIKEKELLVAYKEKLKEMTKQISFLKQQLWNATILRSQPAKKSFSPTQGNTLFLITPTHTRPEQKAELTRLSQTLLLVPNLHWIVVEDSASKTLLVSKFLSECSLNYTHLNVKTPDNYKLQSKDPNWLKPRGVLQRNLALHWLRNNIDIQTQKGVVYFADDDNTYSLKLFEEMRDTKIVSVWPVGLVGGLRYEKPIVNNGKVTQWFTYWKPRRPFAMDMAGFAVNLHRFFEFKEAKFDYNVPRGYQESVLLQGLQVKMTDLEPKAELCTKILVWHTRTEKTKLKNEERMKMQFGHGSDPQIEL</sequence>
<dbReference type="UniPathway" id="UPA00378"/>
<gene>
    <name evidence="19" type="ORF">SPHA_80927</name>
</gene>
<feature type="site" description="Interaction with galactose moiety of substrate glycoprotein" evidence="17">
    <location>
        <position position="245"/>
    </location>
</feature>
<dbReference type="EC" id="2.4.1.135" evidence="3 18"/>
<keyword evidence="11" id="KW-0325">Glycoprotein</keyword>
<accession>A0A812F035</accession>
<evidence type="ECO:0000256" key="8">
    <source>
        <dbReference type="ARBA" id="ARBA00022989"/>
    </source>
</evidence>
<dbReference type="GO" id="GO:0046872">
    <property type="term" value="F:metal ion binding"/>
    <property type="evidence" value="ECO:0007669"/>
    <property type="project" value="UniProtKB-KW"/>
</dbReference>
<comment type="subcellular location">
    <subcellularLocation>
        <location evidence="14">Endomembrane system</location>
        <topology evidence="14">Single-pass type II membrane protein</topology>
    </subcellularLocation>
    <subcellularLocation>
        <location evidence="18">Golgi apparatus membrane</location>
        <topology evidence="18">Single-pass type II membrane protein</topology>
    </subcellularLocation>
</comment>
<evidence type="ECO:0000256" key="13">
    <source>
        <dbReference type="ARBA" id="ARBA00047979"/>
    </source>
</evidence>
<feature type="active site" description="Proton donor/acceptor" evidence="15">
    <location>
        <position position="299"/>
    </location>
</feature>
<dbReference type="SUPFAM" id="SSF53448">
    <property type="entry name" value="Nucleotide-diphospho-sugar transferases"/>
    <property type="match status" value="1"/>
</dbReference>
<dbReference type="Proteomes" id="UP000597762">
    <property type="component" value="Unassembled WGS sequence"/>
</dbReference>
<dbReference type="GO" id="GO:0015018">
    <property type="term" value="F:galactosylgalactosylxylosylprotein 3-beta-glucuronosyltransferase activity"/>
    <property type="evidence" value="ECO:0007669"/>
    <property type="project" value="UniProtKB-UniRule"/>
</dbReference>
<dbReference type="PANTHER" id="PTHR10896:SF65">
    <property type="entry name" value="GALACTOSYLGALACTOSYLXYLOSYLPROTEIN 3-BETA-GLUCURONOSYLTRANSFERASE 3"/>
    <property type="match status" value="1"/>
</dbReference>
<keyword evidence="4 18" id="KW-0808">Transferase</keyword>
<evidence type="ECO:0000256" key="7">
    <source>
        <dbReference type="ARBA" id="ARBA00022968"/>
    </source>
</evidence>
<dbReference type="FunFam" id="3.90.550.10:FF:000010">
    <property type="entry name" value="Galactosylgalactosylxylosylprotein 3-beta-glucuronosyltransferase"/>
    <property type="match status" value="1"/>
</dbReference>
<proteinExistence type="inferred from homology"/>
<keyword evidence="9 18" id="KW-0333">Golgi apparatus</keyword>
<comment type="similarity">
    <text evidence="2 18">Belongs to the glycosyltransferase 43 family.</text>
</comment>
<comment type="cofactor">
    <cofactor evidence="1 16 18">
        <name>Mn(2+)</name>
        <dbReference type="ChEBI" id="CHEBI:29035"/>
    </cofactor>
</comment>
<keyword evidence="5" id="KW-0812">Transmembrane</keyword>
<evidence type="ECO:0000256" key="11">
    <source>
        <dbReference type="ARBA" id="ARBA00023180"/>
    </source>
</evidence>
<dbReference type="GO" id="GO:0000139">
    <property type="term" value="C:Golgi membrane"/>
    <property type="evidence" value="ECO:0007669"/>
    <property type="project" value="UniProtKB-SubCell"/>
</dbReference>
<evidence type="ECO:0000256" key="14">
    <source>
        <dbReference type="ARBA" id="ARBA00060399"/>
    </source>
</evidence>
<feature type="site" description="Interaction with galactose moiety of substrate glycoprotein" evidence="17">
    <location>
        <position position="337"/>
    </location>
</feature>
<evidence type="ECO:0000256" key="5">
    <source>
        <dbReference type="ARBA" id="ARBA00022692"/>
    </source>
</evidence>
<dbReference type="EMBL" id="CAHIKZ030005614">
    <property type="protein sequence ID" value="CAE1331796.1"/>
    <property type="molecule type" value="Genomic_DNA"/>
</dbReference>
<keyword evidence="19" id="KW-0328">Glycosyltransferase</keyword>
<keyword evidence="7 18" id="KW-0735">Signal-anchor</keyword>
<organism evidence="19 20">
    <name type="scientific">Acanthosepion pharaonis</name>
    <name type="common">Pharaoh cuttlefish</name>
    <name type="synonym">Sepia pharaonis</name>
    <dbReference type="NCBI Taxonomy" id="158019"/>
    <lineage>
        <taxon>Eukaryota</taxon>
        <taxon>Metazoa</taxon>
        <taxon>Spiralia</taxon>
        <taxon>Lophotrochozoa</taxon>
        <taxon>Mollusca</taxon>
        <taxon>Cephalopoda</taxon>
        <taxon>Coleoidea</taxon>
        <taxon>Decapodiformes</taxon>
        <taxon>Sepiida</taxon>
        <taxon>Sepiina</taxon>
        <taxon>Sepiidae</taxon>
        <taxon>Acanthosepion</taxon>
    </lineage>
</organism>
<evidence type="ECO:0000256" key="17">
    <source>
        <dbReference type="PIRSR" id="PIRSR605027-4"/>
    </source>
</evidence>